<dbReference type="EMBL" id="FXXQ01000002">
    <property type="protein sequence ID" value="SMX22821.1"/>
    <property type="molecule type" value="Genomic_DNA"/>
</dbReference>
<name>A0A238IXP8_9RHOB</name>
<gene>
    <name evidence="2" type="ORF">BOA8489_00919</name>
</gene>
<accession>A0A238IXP8</accession>
<keyword evidence="3" id="KW-1185">Reference proteome</keyword>
<feature type="signal peptide" evidence="1">
    <location>
        <begin position="1"/>
        <end position="28"/>
    </location>
</feature>
<dbReference type="AlphaFoldDB" id="A0A238IXP8"/>
<evidence type="ECO:0008006" key="4">
    <source>
        <dbReference type="Google" id="ProtNLM"/>
    </source>
</evidence>
<evidence type="ECO:0000313" key="3">
    <source>
        <dbReference type="Proteomes" id="UP000201838"/>
    </source>
</evidence>
<evidence type="ECO:0000313" key="2">
    <source>
        <dbReference type="EMBL" id="SMX22821.1"/>
    </source>
</evidence>
<evidence type="ECO:0000256" key="1">
    <source>
        <dbReference type="SAM" id="SignalP"/>
    </source>
</evidence>
<protein>
    <recommendedName>
        <fullName evidence="4">Lipoprotein</fullName>
    </recommendedName>
</protein>
<dbReference type="Proteomes" id="UP000201838">
    <property type="component" value="Unassembled WGS sequence"/>
</dbReference>
<sequence>MMSGTFHMSVKRLFALPLVALVAGTVSACAGQDDVEFADETDVLVAATTALFESVEATPASGGIELRLDGVAIPASATPGPDISEAFPAEFGPVAHLTAYRINWYPVDRLLGAVDFMGTYDRNRGLVCGYVTWDLSNPDDPQIDQLVANYVDLKLLAQRHPGATHAALLDANCAYGEIEPNFTVFDPA</sequence>
<reference evidence="2 3" key="1">
    <citation type="submission" date="2017-05" db="EMBL/GenBank/DDBJ databases">
        <authorList>
            <person name="Song R."/>
            <person name="Chenine A.L."/>
            <person name="Ruprecht R.M."/>
        </authorList>
    </citation>
    <scope>NUCLEOTIDE SEQUENCE [LARGE SCALE GENOMIC DNA]</scope>
    <source>
        <strain evidence="2 3">CECT 8489</strain>
    </source>
</reference>
<proteinExistence type="predicted"/>
<keyword evidence="1" id="KW-0732">Signal</keyword>
<feature type="chain" id="PRO_5012014444" description="Lipoprotein" evidence="1">
    <location>
        <begin position="29"/>
        <end position="188"/>
    </location>
</feature>
<organism evidence="2 3">
    <name type="scientific">Boseongicola aestuarii</name>
    <dbReference type="NCBI Taxonomy" id="1470561"/>
    <lineage>
        <taxon>Bacteria</taxon>
        <taxon>Pseudomonadati</taxon>
        <taxon>Pseudomonadota</taxon>
        <taxon>Alphaproteobacteria</taxon>
        <taxon>Rhodobacterales</taxon>
        <taxon>Paracoccaceae</taxon>
        <taxon>Boseongicola</taxon>
    </lineage>
</organism>